<proteinExistence type="predicted"/>
<dbReference type="Proteomes" id="UP000515129">
    <property type="component" value="Chromosome 31"/>
</dbReference>
<organism evidence="1 2">
    <name type="scientific">Carassius auratus</name>
    <name type="common">Goldfish</name>
    <dbReference type="NCBI Taxonomy" id="7957"/>
    <lineage>
        <taxon>Eukaryota</taxon>
        <taxon>Metazoa</taxon>
        <taxon>Chordata</taxon>
        <taxon>Craniata</taxon>
        <taxon>Vertebrata</taxon>
        <taxon>Euteleostomi</taxon>
        <taxon>Actinopterygii</taxon>
        <taxon>Neopterygii</taxon>
        <taxon>Teleostei</taxon>
        <taxon>Ostariophysi</taxon>
        <taxon>Cypriniformes</taxon>
        <taxon>Cyprinidae</taxon>
        <taxon>Cyprininae</taxon>
        <taxon>Carassius</taxon>
    </lineage>
</organism>
<dbReference type="SUPFAM" id="SSF117281">
    <property type="entry name" value="Kelch motif"/>
    <property type="match status" value="1"/>
</dbReference>
<dbReference type="GeneID" id="113050406"/>
<dbReference type="InterPro" id="IPR011498">
    <property type="entry name" value="Kelch_2"/>
</dbReference>
<name>A0A6P6KB22_CARAU</name>
<protein>
    <submittedName>
        <fullName evidence="2 3">Kelch repeat and BTB domain-containing protein 12-like isoform X1</fullName>
    </submittedName>
</protein>
<keyword evidence="1" id="KW-1185">Reference proteome</keyword>
<gene>
    <name evidence="2 3" type="primary">LOC113050406</name>
</gene>
<dbReference type="InterPro" id="IPR015915">
    <property type="entry name" value="Kelch-typ_b-propeller"/>
</dbReference>
<dbReference type="Gene3D" id="2.120.10.80">
    <property type="entry name" value="Kelch-type beta propeller"/>
    <property type="match status" value="1"/>
</dbReference>
<sequence length="145" mass="16083">MPPCGAFCLQPLLPCNVHLWPARVYQPSVGIGCEGVDRGQSRHCLNVVEIYNPDGDFWRDGPPLPWPLVSLRSNASNAGVVDGKLYVCGYYKGADRHDTITKDILQLDPWENVWTVVAKQALMHDSYDVCLVGKTESSWTHAPSC</sequence>
<dbReference type="Pfam" id="PF07646">
    <property type="entry name" value="Kelch_2"/>
    <property type="match status" value="1"/>
</dbReference>
<evidence type="ECO:0000313" key="3">
    <source>
        <dbReference type="RefSeq" id="XP_026069126.1"/>
    </source>
</evidence>
<dbReference type="AlphaFoldDB" id="A0A6P6KB22"/>
<evidence type="ECO:0000313" key="2">
    <source>
        <dbReference type="RefSeq" id="XP_026069125.1"/>
    </source>
</evidence>
<accession>A0A6P6KB22</accession>
<dbReference type="RefSeq" id="XP_026069126.1">
    <property type="nucleotide sequence ID" value="XM_026213341.1"/>
</dbReference>
<dbReference type="KEGG" id="caua:113050406"/>
<dbReference type="RefSeq" id="XP_026069125.1">
    <property type="nucleotide sequence ID" value="XM_026213340.1"/>
</dbReference>
<evidence type="ECO:0000313" key="1">
    <source>
        <dbReference type="Proteomes" id="UP000515129"/>
    </source>
</evidence>
<dbReference type="OrthoDB" id="45365at2759"/>
<reference evidence="2 3" key="1">
    <citation type="submission" date="2025-04" db="UniProtKB">
        <authorList>
            <consortium name="RefSeq"/>
        </authorList>
    </citation>
    <scope>IDENTIFICATION</scope>
    <source>
        <strain evidence="2 3">Wakin</strain>
        <tissue evidence="2 3">Muscle</tissue>
    </source>
</reference>